<proteinExistence type="predicted"/>
<reference evidence="1 2" key="1">
    <citation type="journal article" date="2016" name="Nat. Commun.">
        <title>Thousands of microbial genomes shed light on interconnected biogeochemical processes in an aquifer system.</title>
        <authorList>
            <person name="Anantharaman K."/>
            <person name="Brown C.T."/>
            <person name="Hug L.A."/>
            <person name="Sharon I."/>
            <person name="Castelle C.J."/>
            <person name="Probst A.J."/>
            <person name="Thomas B.C."/>
            <person name="Singh A."/>
            <person name="Wilkins M.J."/>
            <person name="Karaoz U."/>
            <person name="Brodie E.L."/>
            <person name="Williams K.H."/>
            <person name="Hubbard S.S."/>
            <person name="Banfield J.F."/>
        </authorList>
    </citation>
    <scope>NUCLEOTIDE SEQUENCE [LARGE SCALE GENOMIC DNA]</scope>
</reference>
<organism evidence="1 2">
    <name type="scientific">Candidatus Taylorbacteria bacterium RIFCSPLOWO2_12_FULL_47_20</name>
    <dbReference type="NCBI Taxonomy" id="1802335"/>
    <lineage>
        <taxon>Bacteria</taxon>
        <taxon>Candidatus Tayloriibacteriota</taxon>
    </lineage>
</organism>
<accession>A0A1G2P865</accession>
<evidence type="ECO:0000313" key="2">
    <source>
        <dbReference type="Proteomes" id="UP000176881"/>
    </source>
</evidence>
<gene>
    <name evidence="1" type="ORF">A3G59_02325</name>
</gene>
<dbReference type="EMBL" id="MHSN01000024">
    <property type="protein sequence ID" value="OHA44518.1"/>
    <property type="molecule type" value="Genomic_DNA"/>
</dbReference>
<dbReference type="STRING" id="1802335.A3G59_02325"/>
<evidence type="ECO:0000313" key="1">
    <source>
        <dbReference type="EMBL" id="OHA44518.1"/>
    </source>
</evidence>
<comment type="caution">
    <text evidence="1">The sequence shown here is derived from an EMBL/GenBank/DDBJ whole genome shotgun (WGS) entry which is preliminary data.</text>
</comment>
<sequence length="100" mass="11211">MLDFDDVEMYEFLERYLPGKCGHTLAPRLNEETVIITDKLSSCLEKGRFATIYIYDVWSSKVPKGRNIYAINSAVPLSVTIELLKALQSSHDAARLGVAC</sequence>
<protein>
    <submittedName>
        <fullName evidence="1">Uncharacterized protein</fullName>
    </submittedName>
</protein>
<name>A0A1G2P865_9BACT</name>
<dbReference type="Proteomes" id="UP000176881">
    <property type="component" value="Unassembled WGS sequence"/>
</dbReference>
<dbReference type="AlphaFoldDB" id="A0A1G2P865"/>